<organism evidence="3 4">
    <name type="scientific">Cellulomonas xiejunii</name>
    <dbReference type="NCBI Taxonomy" id="2968083"/>
    <lineage>
        <taxon>Bacteria</taxon>
        <taxon>Bacillati</taxon>
        <taxon>Actinomycetota</taxon>
        <taxon>Actinomycetes</taxon>
        <taxon>Micrococcales</taxon>
        <taxon>Cellulomonadaceae</taxon>
        <taxon>Cellulomonas</taxon>
    </lineage>
</organism>
<dbReference type="Gene3D" id="1.25.40.10">
    <property type="entry name" value="Tetratricopeptide repeat domain"/>
    <property type="match status" value="1"/>
</dbReference>
<feature type="compositionally biased region" description="Low complexity" evidence="1">
    <location>
        <begin position="302"/>
        <end position="322"/>
    </location>
</feature>
<protein>
    <recommendedName>
        <fullName evidence="5">Tetratricopeptide repeat protein</fullName>
    </recommendedName>
</protein>
<feature type="transmembrane region" description="Helical" evidence="2">
    <location>
        <begin position="45"/>
        <end position="65"/>
    </location>
</feature>
<evidence type="ECO:0000313" key="3">
    <source>
        <dbReference type="EMBL" id="UUI71280.1"/>
    </source>
</evidence>
<feature type="compositionally biased region" description="Gly residues" evidence="1">
    <location>
        <begin position="335"/>
        <end position="373"/>
    </location>
</feature>
<feature type="region of interest" description="Disordered" evidence="1">
    <location>
        <begin position="1"/>
        <end position="30"/>
    </location>
</feature>
<proteinExistence type="predicted"/>
<evidence type="ECO:0000313" key="4">
    <source>
        <dbReference type="Proteomes" id="UP001316384"/>
    </source>
</evidence>
<feature type="compositionally biased region" description="Basic and acidic residues" evidence="1">
    <location>
        <begin position="1"/>
        <end position="22"/>
    </location>
</feature>
<dbReference type="Proteomes" id="UP001316384">
    <property type="component" value="Chromosome"/>
</dbReference>
<feature type="region of interest" description="Disordered" evidence="1">
    <location>
        <begin position="220"/>
        <end position="373"/>
    </location>
</feature>
<keyword evidence="2" id="KW-1133">Transmembrane helix</keyword>
<accession>A0ABY5KN95</accession>
<keyword evidence="2" id="KW-0812">Transmembrane</keyword>
<dbReference type="InterPro" id="IPR011990">
    <property type="entry name" value="TPR-like_helical_dom_sf"/>
</dbReference>
<keyword evidence="4" id="KW-1185">Reference proteome</keyword>
<evidence type="ECO:0000256" key="1">
    <source>
        <dbReference type="SAM" id="MobiDB-lite"/>
    </source>
</evidence>
<name>A0ABY5KN95_9CELL</name>
<evidence type="ECO:0008006" key="5">
    <source>
        <dbReference type="Google" id="ProtNLM"/>
    </source>
</evidence>
<dbReference type="RefSeq" id="WP_227576616.1">
    <property type="nucleotide sequence ID" value="NZ_CP101987.1"/>
</dbReference>
<evidence type="ECO:0000256" key="2">
    <source>
        <dbReference type="SAM" id="Phobius"/>
    </source>
</evidence>
<keyword evidence="2" id="KW-0472">Membrane</keyword>
<dbReference type="EMBL" id="CP101987">
    <property type="protein sequence ID" value="UUI71280.1"/>
    <property type="molecule type" value="Genomic_DNA"/>
</dbReference>
<feature type="compositionally biased region" description="Gly residues" evidence="1">
    <location>
        <begin position="240"/>
        <end position="255"/>
    </location>
</feature>
<sequence length="373" mass="39342">MSGTRDEVRRRTQQKVARDRAARQARRRAVPPHVRRRRRLLRWSWLPALALLGFAVTLLTLGPGYREARAAYDAGDEWDAVDLFDRVDGRTFVEGWKGAFNAGTARYRAGLYSSAIRDLDEALQTVPEQHRCDVQTNRALALQAHEQQTREEAEVQLAYVEELAAALDAQAAGEPYDAELLEPPYEGADEPTVADELGFAGYLLRMAADAAALAAEALADPACTPPPSQGGGGQDDEQDQGGGGQDEQDQGGGGQDEQDQDGQGEDAPPSPQQQAEQRMQELLDLATDVERLAQAATDGTLEGAPTPGAGGQQAPDPAQAEAQRQEALAERNQQAGGGGGGQPAPSGGEGTGTAPGGGDGEDGTGGRGGARNW</sequence>
<gene>
    <name evidence="3" type="ORF">NP048_15995</name>
</gene>
<reference evidence="3 4" key="1">
    <citation type="submission" date="2022-07" db="EMBL/GenBank/DDBJ databases">
        <title>Novel species in genus cellulomonas.</title>
        <authorList>
            <person name="Ye L."/>
        </authorList>
    </citation>
    <scope>NUCLEOTIDE SEQUENCE [LARGE SCALE GENOMIC DNA]</scope>
    <source>
        <strain evidence="4">zg-B89</strain>
    </source>
</reference>